<gene>
    <name evidence="2" type="ORF">Tci_022464</name>
</gene>
<reference evidence="2" key="1">
    <citation type="journal article" date="2019" name="Sci. Rep.">
        <title>Draft genome of Tanacetum cinerariifolium, the natural source of mosquito coil.</title>
        <authorList>
            <person name="Yamashiro T."/>
            <person name="Shiraishi A."/>
            <person name="Satake H."/>
            <person name="Nakayama K."/>
        </authorList>
    </citation>
    <scope>NUCLEOTIDE SEQUENCE</scope>
</reference>
<proteinExistence type="predicted"/>
<dbReference type="GO" id="GO:0003723">
    <property type="term" value="F:RNA binding"/>
    <property type="evidence" value="ECO:0007669"/>
    <property type="project" value="InterPro"/>
</dbReference>
<organism evidence="2">
    <name type="scientific">Tanacetum cinerariifolium</name>
    <name type="common">Dalmatian daisy</name>
    <name type="synonym">Chrysanthemum cinerariifolium</name>
    <dbReference type="NCBI Taxonomy" id="118510"/>
    <lineage>
        <taxon>Eukaryota</taxon>
        <taxon>Viridiplantae</taxon>
        <taxon>Streptophyta</taxon>
        <taxon>Embryophyta</taxon>
        <taxon>Tracheophyta</taxon>
        <taxon>Spermatophyta</taxon>
        <taxon>Magnoliopsida</taxon>
        <taxon>eudicotyledons</taxon>
        <taxon>Gunneridae</taxon>
        <taxon>Pentapetalae</taxon>
        <taxon>asterids</taxon>
        <taxon>campanulids</taxon>
        <taxon>Asterales</taxon>
        <taxon>Asteraceae</taxon>
        <taxon>Asteroideae</taxon>
        <taxon>Anthemideae</taxon>
        <taxon>Anthemidinae</taxon>
        <taxon>Tanacetum</taxon>
    </lineage>
</organism>
<sequence>MGVAVDVVNFCLLQKYKYCKTMLNKFVAANNNNDNNHIKHIQLGSSLPFTLKAKSGSRPTEATEITLYDYYIKHRGQELSESQHYQCLDVGKPKRPTYIPLELSIVSSNINSSDKLITCMLYALIPDLWNALLQA</sequence>
<protein>
    <submittedName>
        <fullName evidence="2">Protein argonaute 16</fullName>
    </submittedName>
</protein>
<accession>A0A6L2KMC9</accession>
<dbReference type="Gene3D" id="2.170.260.10">
    <property type="entry name" value="paz domain"/>
    <property type="match status" value="1"/>
</dbReference>
<feature type="domain" description="PAZ" evidence="1">
    <location>
        <begin position="20"/>
        <end position="118"/>
    </location>
</feature>
<dbReference type="InterPro" id="IPR003100">
    <property type="entry name" value="PAZ_dom"/>
</dbReference>
<dbReference type="SUPFAM" id="SSF101690">
    <property type="entry name" value="PAZ domain"/>
    <property type="match status" value="1"/>
</dbReference>
<name>A0A6L2KMC9_TANCI</name>
<comment type="caution">
    <text evidence="2">The sequence shown here is derived from an EMBL/GenBank/DDBJ whole genome shotgun (WGS) entry which is preliminary data.</text>
</comment>
<dbReference type="EMBL" id="BKCJ010002721">
    <property type="protein sequence ID" value="GEU50486.1"/>
    <property type="molecule type" value="Genomic_DNA"/>
</dbReference>
<dbReference type="Pfam" id="PF02170">
    <property type="entry name" value="PAZ"/>
    <property type="match status" value="1"/>
</dbReference>
<dbReference type="AlphaFoldDB" id="A0A6L2KMC9"/>
<dbReference type="InterPro" id="IPR036085">
    <property type="entry name" value="PAZ_dom_sf"/>
</dbReference>
<evidence type="ECO:0000259" key="1">
    <source>
        <dbReference type="Pfam" id="PF02170"/>
    </source>
</evidence>
<evidence type="ECO:0000313" key="2">
    <source>
        <dbReference type="EMBL" id="GEU50486.1"/>
    </source>
</evidence>